<proteinExistence type="predicted"/>
<feature type="chain" id="PRO_5047237063" evidence="2">
    <location>
        <begin position="21"/>
        <end position="917"/>
    </location>
</feature>
<organism evidence="3 4">
    <name type="scientific">Aedes albopictus</name>
    <name type="common">Asian tiger mosquito</name>
    <name type="synonym">Stegomyia albopicta</name>
    <dbReference type="NCBI Taxonomy" id="7160"/>
    <lineage>
        <taxon>Eukaryota</taxon>
        <taxon>Metazoa</taxon>
        <taxon>Ecdysozoa</taxon>
        <taxon>Arthropoda</taxon>
        <taxon>Hexapoda</taxon>
        <taxon>Insecta</taxon>
        <taxon>Pterygota</taxon>
        <taxon>Neoptera</taxon>
        <taxon>Endopterygota</taxon>
        <taxon>Diptera</taxon>
        <taxon>Nematocera</taxon>
        <taxon>Culicoidea</taxon>
        <taxon>Culicidae</taxon>
        <taxon>Culicinae</taxon>
        <taxon>Aedini</taxon>
        <taxon>Aedes</taxon>
        <taxon>Stegomyia</taxon>
    </lineage>
</organism>
<evidence type="ECO:0000256" key="1">
    <source>
        <dbReference type="SAM" id="MobiDB-lite"/>
    </source>
</evidence>
<dbReference type="RefSeq" id="XP_062711337.1">
    <property type="nucleotide sequence ID" value="XM_062855353.1"/>
</dbReference>
<dbReference type="GeneID" id="109414912"/>
<feature type="region of interest" description="Disordered" evidence="1">
    <location>
        <begin position="196"/>
        <end position="241"/>
    </location>
</feature>
<evidence type="ECO:0000313" key="3">
    <source>
        <dbReference type="EnsemblMetazoa" id="AALFPA23_018331.P26909"/>
    </source>
</evidence>
<keyword evidence="4" id="KW-1185">Reference proteome</keyword>
<dbReference type="PANTHER" id="PTHR47771">
    <property type="entry name" value="LD27203P-RELATED"/>
    <property type="match status" value="1"/>
</dbReference>
<name>A0ABM1ZGT7_AEDAL</name>
<dbReference type="EnsemblMetazoa" id="AALFPA23_018331.R26909">
    <property type="protein sequence ID" value="AALFPA23_018331.P26909"/>
    <property type="gene ID" value="AALFPA23_018331"/>
</dbReference>
<evidence type="ECO:0000313" key="4">
    <source>
        <dbReference type="Proteomes" id="UP000069940"/>
    </source>
</evidence>
<feature type="signal peptide" evidence="2">
    <location>
        <begin position="1"/>
        <end position="20"/>
    </location>
</feature>
<sequence>MLTTVALLLVTSSVLGTTAAQSPSPNDPPAKPIRTILLPTVPPDEVFTVVHAQSAPPTTAEVAHSRNGVQYEHSIALGPHSNYYVYYSDNVQSVPQQEQQEQQLQQQLPAPIAYQPLVGYSNEQSSQIMYNPNSVPVQLVTLVQPTIDAAIRQENATAEQQFLPTPAPPPPSPYLDINEEGIQKLVTSTQNLVTNEDVVSINNAEEGEEKPVDVEKKSEDTDSDNETSASSKKENRYNDNVAVPSFDNPIVVGEMAETASRNHRSGNKVDNLLKQINVEILGESDDHNRGQFLKETIYRANQVTSEPCDDDEKSVPVEIKHEVTTIRPISLSTKGRVSTASRLSTRFRTTTASLPTATARYTAEEPTTVTPKPVPQKYLAPIQAGLRLSNSGKNIEDCVDENGPKTVVEVQKSINLKNLVVGPQQVQQVKQPEFGARTTVVHQPIIVEKPVERIVKQNVYIEKPVERLVHQPVYIEKPVPQPVDRIVEKKIPVPYPVEKIVEKPVPTPVHVPYPVEKQVPVHHYVDRPVPHHVPVPVTVEKIVEKPVTIEKVITKEVQVPYPVTQIVEKIVDRPIPVEKVITKEVQVPYPVTQFVNRPYPVEVPVEKVVEKIVDRPVETVVEKHVEVPVPVAVEKVVEKFIDRPVPYPVQVPVEVPVQVPVHYPVEVPVGVPIPYPVEKLIPVTIHEPKPTHAIIKTTHHEKLFDFHKLFGGKKKHYTEHFIIKAPPLPKPPVVEVPGKHYYFHNHHYPKNDLHFGASIPAPSYVDVGHINVLPHHFPEKSKHIYGVPLTGEIFNGKSSYHFNPYQHYPLIDQSHFVGKFSYQAAPLPLPPPPPPPTQHHFQTSSAQLLPGVYKDDYVGPTPLLEDHWAVKSDVKFRRSPAYGKSLRIEYGGFKPPLVPSLEIDENGVPLHKEQNAN</sequence>
<accession>A0ABM1ZGT7</accession>
<feature type="compositionally biased region" description="Basic and acidic residues" evidence="1">
    <location>
        <begin position="209"/>
        <end position="220"/>
    </location>
</feature>
<evidence type="ECO:0000256" key="2">
    <source>
        <dbReference type="SAM" id="SignalP"/>
    </source>
</evidence>
<keyword evidence="2" id="KW-0732">Signal</keyword>
<reference evidence="3" key="2">
    <citation type="submission" date="2025-05" db="UniProtKB">
        <authorList>
            <consortium name="EnsemblMetazoa"/>
        </authorList>
    </citation>
    <scope>IDENTIFICATION</scope>
    <source>
        <strain evidence="3">Foshan</strain>
    </source>
</reference>
<dbReference type="Proteomes" id="UP000069940">
    <property type="component" value="Unassembled WGS sequence"/>
</dbReference>
<dbReference type="PANTHER" id="PTHR47771:SF12">
    <property type="entry name" value="HL02234P-RELATED"/>
    <property type="match status" value="1"/>
</dbReference>
<protein>
    <submittedName>
        <fullName evidence="3">Uncharacterized protein</fullName>
    </submittedName>
</protein>
<reference evidence="4" key="1">
    <citation type="journal article" date="2015" name="Proc. Natl. Acad. Sci. U.S.A.">
        <title>Genome sequence of the Asian Tiger mosquito, Aedes albopictus, reveals insights into its biology, genetics, and evolution.</title>
        <authorList>
            <person name="Chen X.G."/>
            <person name="Jiang X."/>
            <person name="Gu J."/>
            <person name="Xu M."/>
            <person name="Wu Y."/>
            <person name="Deng Y."/>
            <person name="Zhang C."/>
            <person name="Bonizzoni M."/>
            <person name="Dermauw W."/>
            <person name="Vontas J."/>
            <person name="Armbruster P."/>
            <person name="Huang X."/>
            <person name="Yang Y."/>
            <person name="Zhang H."/>
            <person name="He W."/>
            <person name="Peng H."/>
            <person name="Liu Y."/>
            <person name="Wu K."/>
            <person name="Chen J."/>
            <person name="Lirakis M."/>
            <person name="Topalis P."/>
            <person name="Van Leeuwen T."/>
            <person name="Hall A.B."/>
            <person name="Jiang X."/>
            <person name="Thorpe C."/>
            <person name="Mueller R.L."/>
            <person name="Sun C."/>
            <person name="Waterhouse R.M."/>
            <person name="Yan G."/>
            <person name="Tu Z.J."/>
            <person name="Fang X."/>
            <person name="James A.A."/>
        </authorList>
    </citation>
    <scope>NUCLEOTIDE SEQUENCE [LARGE SCALE GENOMIC DNA]</scope>
    <source>
        <strain evidence="4">Foshan</strain>
    </source>
</reference>